<evidence type="ECO:0000313" key="3">
    <source>
        <dbReference type="Proteomes" id="UP000029462"/>
    </source>
</evidence>
<dbReference type="STRING" id="1115515.EV102420_22_00500"/>
<proteinExistence type="predicted"/>
<comment type="caution">
    <text evidence="2">The sequence shown here is derived from an EMBL/GenBank/DDBJ whole genome shotgun (WGS) entry which is preliminary data.</text>
</comment>
<sequence>MMVPTRVSQRVRFAVDVFMAVFLHKEIKKLSAVNDSEAHFMPGEKRHEMQQGGNEMPWRGNE</sequence>
<name>A0A090V8W8_PSEVU</name>
<protein>
    <submittedName>
        <fullName evidence="2">Uncharacterized protein</fullName>
    </submittedName>
</protein>
<dbReference type="AlphaFoldDB" id="A0A090V8W8"/>
<keyword evidence="3" id="KW-1185">Reference proteome</keyword>
<evidence type="ECO:0000256" key="1">
    <source>
        <dbReference type="SAM" id="MobiDB-lite"/>
    </source>
</evidence>
<feature type="region of interest" description="Disordered" evidence="1">
    <location>
        <begin position="41"/>
        <end position="62"/>
    </location>
</feature>
<dbReference type="EMBL" id="BBMZ01000022">
    <property type="protein sequence ID" value="GAL59729.1"/>
    <property type="molecule type" value="Genomic_DNA"/>
</dbReference>
<dbReference type="Proteomes" id="UP000029462">
    <property type="component" value="Unassembled WGS sequence"/>
</dbReference>
<organism evidence="2 3">
    <name type="scientific">Pseudescherichia vulneris NBRC 102420</name>
    <dbReference type="NCBI Taxonomy" id="1115515"/>
    <lineage>
        <taxon>Bacteria</taxon>
        <taxon>Pseudomonadati</taxon>
        <taxon>Pseudomonadota</taxon>
        <taxon>Gammaproteobacteria</taxon>
        <taxon>Enterobacterales</taxon>
        <taxon>Enterobacteriaceae</taxon>
        <taxon>Pseudescherichia</taxon>
    </lineage>
</organism>
<reference evidence="2 3" key="1">
    <citation type="submission" date="2014-09" db="EMBL/GenBank/DDBJ databases">
        <title>Whole genome shotgun sequence of Escherichia vulneris NBRC 102420.</title>
        <authorList>
            <person name="Yoshida Y."/>
            <person name="Hosoyama A."/>
            <person name="Tsuchikane K."/>
            <person name="Ohji S."/>
            <person name="Ichikawa N."/>
            <person name="Kimura A."/>
            <person name="Yamazoe A."/>
            <person name="Ezaki T."/>
            <person name="Fujita N."/>
        </authorList>
    </citation>
    <scope>NUCLEOTIDE SEQUENCE [LARGE SCALE GENOMIC DNA]</scope>
    <source>
        <strain evidence="2 3">NBRC 102420</strain>
    </source>
</reference>
<gene>
    <name evidence="2" type="ORF">EV102420_22_00500</name>
</gene>
<evidence type="ECO:0000313" key="2">
    <source>
        <dbReference type="EMBL" id="GAL59729.1"/>
    </source>
</evidence>
<accession>A0A090V8W8</accession>